<dbReference type="EMBL" id="CP013655">
    <property type="protein sequence ID" value="ALS37825.1"/>
    <property type="molecule type" value="Genomic_DNA"/>
</dbReference>
<dbReference type="Gene3D" id="3.20.80.10">
    <property type="entry name" value="Regulatory factor, effector binding domain"/>
    <property type="match status" value="1"/>
</dbReference>
<dbReference type="KEGG" id="erx:ATZ35_11890"/>
<sequence>MTVQLTEKTIKGNKIRTNNHRLDEIIALWNKVPAMHLVGDFYAVYSNYESNFKGDYDLLVGSEQACFPETSIIQAGTYVEIPVEVASPEGVGRAWQKIWEDEDLEKQRTYKSDAEHYKADGTIVIYLSV</sequence>
<evidence type="ECO:0000313" key="2">
    <source>
        <dbReference type="Proteomes" id="UP000067523"/>
    </source>
</evidence>
<dbReference type="RefSeq" id="WP_208927443.1">
    <property type="nucleotide sequence ID" value="NZ_CP013655.1"/>
</dbReference>
<dbReference type="InterPro" id="IPR011256">
    <property type="entry name" value="Reg_factor_effector_dom_sf"/>
</dbReference>
<proteinExistence type="predicted"/>
<gene>
    <name evidence="1" type="ORF">ATZ35_11890</name>
</gene>
<name>A0A0U2XGE5_9ENTE</name>
<dbReference type="InterPro" id="IPR053182">
    <property type="entry name" value="YobU-like_regulator"/>
</dbReference>
<evidence type="ECO:0000313" key="1">
    <source>
        <dbReference type="EMBL" id="ALS37825.1"/>
    </source>
</evidence>
<dbReference type="AlphaFoldDB" id="A0A0U2XGE5"/>
<protein>
    <recommendedName>
        <fullName evidence="3">Integron-associated effector binding protein domain-containing protein</fullName>
    </recommendedName>
</protein>
<reference evidence="2" key="1">
    <citation type="submission" date="2015-12" db="EMBL/GenBank/DDBJ databases">
        <authorList>
            <person name="Lauer A."/>
            <person name="Humrighouse B."/>
            <person name="Loparev V."/>
            <person name="Shewmaker P.L."/>
            <person name="Whitney A.M."/>
            <person name="McLaughlin R.W."/>
        </authorList>
    </citation>
    <scope>NUCLEOTIDE SEQUENCE [LARGE SCALE GENOMIC DNA]</scope>
    <source>
        <strain evidence="2">LMG 26678</strain>
    </source>
</reference>
<organism evidence="1 2">
    <name type="scientific">Enterococcus rotai</name>
    <dbReference type="NCBI Taxonomy" id="118060"/>
    <lineage>
        <taxon>Bacteria</taxon>
        <taxon>Bacillati</taxon>
        <taxon>Bacillota</taxon>
        <taxon>Bacilli</taxon>
        <taxon>Lactobacillales</taxon>
        <taxon>Enterococcaceae</taxon>
        <taxon>Enterococcus</taxon>
    </lineage>
</organism>
<dbReference type="PANTHER" id="PTHR36444">
    <property type="entry name" value="TRANSCRIPTIONAL REGULATOR PROTEIN YOBU-RELATED"/>
    <property type="match status" value="1"/>
</dbReference>
<dbReference type="Proteomes" id="UP000067523">
    <property type="component" value="Chromosome"/>
</dbReference>
<dbReference type="STRING" id="118060.ATZ35_11890"/>
<accession>A0A0U2XGE5</accession>
<evidence type="ECO:0008006" key="3">
    <source>
        <dbReference type="Google" id="ProtNLM"/>
    </source>
</evidence>
<keyword evidence="2" id="KW-1185">Reference proteome</keyword>
<dbReference type="PANTHER" id="PTHR36444:SF2">
    <property type="entry name" value="TRANSCRIPTIONAL REGULATOR PROTEIN YOBU-RELATED"/>
    <property type="match status" value="1"/>
</dbReference>